<dbReference type="PANTHER" id="PTHR36688">
    <property type="entry name" value="ENDO/EXONUCLEASE/PHOSPHATASE DOMAIN-CONTAINING PROTEIN"/>
    <property type="match status" value="1"/>
</dbReference>
<dbReference type="PANTHER" id="PTHR36688:SF2">
    <property type="entry name" value="ENDONUCLEASE_EXONUCLEASE_PHOSPHATASE DOMAIN-CONTAINING PROTEIN"/>
    <property type="match status" value="1"/>
</dbReference>
<accession>A0A835GJR8</accession>
<feature type="compositionally biased region" description="Acidic residues" evidence="1">
    <location>
        <begin position="15"/>
        <end position="24"/>
    </location>
</feature>
<dbReference type="GO" id="GO:0003824">
    <property type="term" value="F:catalytic activity"/>
    <property type="evidence" value="ECO:0007669"/>
    <property type="project" value="InterPro"/>
</dbReference>
<dbReference type="InterPro" id="IPR052560">
    <property type="entry name" value="RdDP_mobile_element"/>
</dbReference>
<dbReference type="Gene3D" id="3.60.10.10">
    <property type="entry name" value="Endonuclease/exonuclease/phosphatase"/>
    <property type="match status" value="1"/>
</dbReference>
<feature type="compositionally biased region" description="Basic and acidic residues" evidence="1">
    <location>
        <begin position="25"/>
        <end position="43"/>
    </location>
</feature>
<dbReference type="SUPFAM" id="SSF56219">
    <property type="entry name" value="DNase I-like"/>
    <property type="match status" value="1"/>
</dbReference>
<sequence>MDNIDFCDSSGSDIGGEEMVQDDDQLAKDRKTKEAEKRGRSDSEEIIVDDEGYITVRDKKRAARRSRQTPNNLEINENTNTNISVSDKIIVCVTSNDILPKPFGMAKLLKSENIEGILKIQYKNPYKISIQFEKRKDAENLMSCSKFQSLNYRCQFIDEINLSYGLVKQIDLEIEEKEFLVSIECEKELVSVKRLKRQSDSGEWIQSETMRICFKSSILPPYILIYGCRFKVEPYTFPVSQCSGCWRFGHLIKSCPTKKIMCPKCGGNHGNCETEVFKCINCKGPHMSLNKSCPIFIKEKTIRQIMCEENCTYRKALLLYLNKSKLQQDNEKMIIQDNVTQTSQIPLSINKEKSYRDVLLTVHNHSEHLDSLPQKAHIGERIRDMTMEEHENLQFSSKPKRKINRRRKKQYEEDEVFEVGQNSNEDIEDTDDQQKETCSNIFYLKRLWDKLKEIYFAKSSISVKIRQSDWDELFSIYPNKTLIAGDFNGHHSNWSYKTDGRGNQIMDSALEYGYIPINDGSATRLSKVVAERRLALKAFRRNPSPANLTVLKYKTLIANLEIRQTKTTCWQEYCSSVDGKVTSSQMWRKMKWIKGIRQAGCYVSMDKKTELLRNLAPDTTLNPKPPFTSNNALLESEFTLQELEACIKKKDTAPGDDNVTYSMIFNLPIVAKTYLLRIYNCIFVTGCIPNEWRDIKVIAIPKASIY</sequence>
<name>A0A835GJR8_SPOEX</name>
<dbReference type="AlphaFoldDB" id="A0A835GJR8"/>
<organism evidence="3 4">
    <name type="scientific">Spodoptera exigua</name>
    <name type="common">Beet armyworm</name>
    <name type="synonym">Noctua fulgens</name>
    <dbReference type="NCBI Taxonomy" id="7107"/>
    <lineage>
        <taxon>Eukaryota</taxon>
        <taxon>Metazoa</taxon>
        <taxon>Ecdysozoa</taxon>
        <taxon>Arthropoda</taxon>
        <taxon>Hexapoda</taxon>
        <taxon>Insecta</taxon>
        <taxon>Pterygota</taxon>
        <taxon>Neoptera</taxon>
        <taxon>Endopterygota</taxon>
        <taxon>Lepidoptera</taxon>
        <taxon>Glossata</taxon>
        <taxon>Ditrysia</taxon>
        <taxon>Noctuoidea</taxon>
        <taxon>Noctuidae</taxon>
        <taxon>Amphipyrinae</taxon>
        <taxon>Spodoptera</taxon>
    </lineage>
</organism>
<dbReference type="Pfam" id="PF14529">
    <property type="entry name" value="Exo_endo_phos_2"/>
    <property type="match status" value="1"/>
</dbReference>
<evidence type="ECO:0000313" key="4">
    <source>
        <dbReference type="Proteomes" id="UP000648187"/>
    </source>
</evidence>
<feature type="region of interest" description="Disordered" evidence="1">
    <location>
        <begin position="59"/>
        <end position="78"/>
    </location>
</feature>
<feature type="compositionally biased region" description="Basic residues" evidence="1">
    <location>
        <begin position="398"/>
        <end position="409"/>
    </location>
</feature>
<evidence type="ECO:0000313" key="3">
    <source>
        <dbReference type="EMBL" id="KAF9416925.1"/>
    </source>
</evidence>
<dbReference type="Proteomes" id="UP000648187">
    <property type="component" value="Unassembled WGS sequence"/>
</dbReference>
<dbReference type="InterPro" id="IPR036691">
    <property type="entry name" value="Endo/exonu/phosph_ase_sf"/>
</dbReference>
<protein>
    <recommendedName>
        <fullName evidence="2">Endonuclease/exonuclease/phosphatase domain-containing protein</fullName>
    </recommendedName>
</protein>
<dbReference type="InterPro" id="IPR005135">
    <property type="entry name" value="Endo/exonuclease/phosphatase"/>
</dbReference>
<evidence type="ECO:0000256" key="1">
    <source>
        <dbReference type="SAM" id="MobiDB-lite"/>
    </source>
</evidence>
<reference evidence="3" key="1">
    <citation type="submission" date="2020-08" db="EMBL/GenBank/DDBJ databases">
        <title>Spodoptera exigua strain:BAW_Kor-Di-RS1 Genome sequencing and assembly.</title>
        <authorList>
            <person name="Kim J."/>
            <person name="Nam H.Y."/>
            <person name="Kwon M."/>
            <person name="Choi J.H."/>
            <person name="Cho S.R."/>
            <person name="Kim G.-H."/>
        </authorList>
    </citation>
    <scope>NUCLEOTIDE SEQUENCE</scope>
    <source>
        <strain evidence="3">BAW_Kor-Di-RS1</strain>
        <tissue evidence="3">Whole-body</tissue>
    </source>
</reference>
<proteinExistence type="predicted"/>
<comment type="caution">
    <text evidence="3">The sequence shown here is derived from an EMBL/GenBank/DDBJ whole genome shotgun (WGS) entry which is preliminary data.</text>
</comment>
<feature type="region of interest" description="Disordered" evidence="1">
    <location>
        <begin position="390"/>
        <end position="409"/>
    </location>
</feature>
<dbReference type="EMBL" id="JACKWZ010000081">
    <property type="protein sequence ID" value="KAF9416925.1"/>
    <property type="molecule type" value="Genomic_DNA"/>
</dbReference>
<keyword evidence="4" id="KW-1185">Reference proteome</keyword>
<evidence type="ECO:0000259" key="2">
    <source>
        <dbReference type="Pfam" id="PF14529"/>
    </source>
</evidence>
<gene>
    <name evidence="3" type="ORF">HW555_005841</name>
</gene>
<feature type="region of interest" description="Disordered" evidence="1">
    <location>
        <begin position="1"/>
        <end position="44"/>
    </location>
</feature>
<feature type="domain" description="Endonuclease/exonuclease/phosphatase" evidence="2">
    <location>
        <begin position="455"/>
        <end position="522"/>
    </location>
</feature>